<evidence type="ECO:0000313" key="2">
    <source>
        <dbReference type="Proteomes" id="UP000004324"/>
    </source>
</evidence>
<dbReference type="Proteomes" id="UP000004324">
    <property type="component" value="Unassembled WGS sequence"/>
</dbReference>
<keyword evidence="2" id="KW-1185">Reference proteome</keyword>
<dbReference type="PATRIC" id="fig|1149862.3.peg.186"/>
<evidence type="ECO:0000313" key="1">
    <source>
        <dbReference type="EMBL" id="EIW20698.1"/>
    </source>
</evidence>
<dbReference type="AlphaFoldDB" id="I8RKG3"/>
<protein>
    <submittedName>
        <fullName evidence="1">Uncharacterized protein</fullName>
    </submittedName>
</protein>
<comment type="caution">
    <text evidence="1">The sequence shown here is derived from an EMBL/GenBank/DDBJ whole genome shotgun (WGS) entry which is preliminary data.</text>
</comment>
<organism evidence="1 2">
    <name type="scientific">Pelosinus fermentans B4</name>
    <dbReference type="NCBI Taxonomy" id="1149862"/>
    <lineage>
        <taxon>Bacteria</taxon>
        <taxon>Bacillati</taxon>
        <taxon>Bacillota</taxon>
        <taxon>Negativicutes</taxon>
        <taxon>Selenomonadales</taxon>
        <taxon>Sporomusaceae</taxon>
        <taxon>Pelosinus</taxon>
    </lineage>
</organism>
<dbReference type="EMBL" id="AKVJ01000004">
    <property type="protein sequence ID" value="EIW20698.1"/>
    <property type="molecule type" value="Genomic_DNA"/>
</dbReference>
<reference evidence="1 2" key="1">
    <citation type="journal article" date="2012" name="J. Bacteriol.">
        <title>Draft Genome Sequences for Two Metal-Reducing Pelosinus fermentans Strains Isolated from a Cr(VI)-Contaminated Site and for Type Strain R7.</title>
        <authorList>
            <person name="Brown S.D."/>
            <person name="Podar M."/>
            <person name="Klingeman D.M."/>
            <person name="Johnson C.M."/>
            <person name="Yang Z.K."/>
            <person name="Utturkar S.M."/>
            <person name="Land M.L."/>
            <person name="Mosher J.J."/>
            <person name="Hurt R.A.Jr."/>
            <person name="Phelps T.J."/>
            <person name="Palumbo A.V."/>
            <person name="Arkin A.P."/>
            <person name="Hazen T.C."/>
            <person name="Elias D.A."/>
        </authorList>
    </citation>
    <scope>NUCLEOTIDE SEQUENCE [LARGE SCALE GENOMIC DNA]</scope>
    <source>
        <strain evidence="1 2">B4</strain>
    </source>
</reference>
<gene>
    <name evidence="1" type="ORF">FB4_1910</name>
</gene>
<proteinExistence type="predicted"/>
<dbReference type="RefSeq" id="WP_007930487.1">
    <property type="nucleotide sequence ID" value="NZ_AKVJ01000004.1"/>
</dbReference>
<accession>I8RKG3</accession>
<sequence length="153" mass="17911" precursor="true">MGKGFWISVAAILIIAMVSFAISEKNREDEANSKIIKDMPTTYAEGLNYLKRSDYEKASQKFSLFHYKNLDKFVIDYKEKNFPNGKHLYNYANAMFYDGKAEFNFVDKYMAEIPSDYSGEFSEEILKMKKIDWAKKADDRAKIQVDNFMKSRQ</sequence>
<name>I8RKG3_9FIRM</name>